<keyword evidence="3" id="KW-1185">Reference proteome</keyword>
<dbReference type="Pfam" id="PF00583">
    <property type="entry name" value="Acetyltransf_1"/>
    <property type="match status" value="1"/>
</dbReference>
<protein>
    <recommendedName>
        <fullName evidence="1">N-acetyltransferase domain-containing protein</fullName>
    </recommendedName>
</protein>
<evidence type="ECO:0000313" key="3">
    <source>
        <dbReference type="Proteomes" id="UP000653644"/>
    </source>
</evidence>
<dbReference type="RefSeq" id="WP_189882998.1">
    <property type="nucleotide sequence ID" value="NZ_BMVN01000003.1"/>
</dbReference>
<proteinExistence type="predicted"/>
<dbReference type="EMBL" id="BMVN01000003">
    <property type="protein sequence ID" value="GHA09267.1"/>
    <property type="molecule type" value="Genomic_DNA"/>
</dbReference>
<sequence>MTTAPNVELRSSADLDEVRADLIDVYAEVRAPLLHLPNYQVTAFGERLDRHGGEPGFEAVLAYADGHAIGYAYGNTIGHGDRYWQRTSPTPAEGYTSRPAFALKEIGVRPAWRGTGTARRIHDALLATRDEPYITLMVNPAAGDGKVHALYRSWGYEDIGRSQPSAASPVLTVMIRANSEPVDRPERQAL</sequence>
<evidence type="ECO:0000313" key="2">
    <source>
        <dbReference type="EMBL" id="GHA09267.1"/>
    </source>
</evidence>
<reference evidence="3" key="1">
    <citation type="journal article" date="2019" name="Int. J. Syst. Evol. Microbiol.">
        <title>The Global Catalogue of Microorganisms (GCM) 10K type strain sequencing project: providing services to taxonomists for standard genome sequencing and annotation.</title>
        <authorList>
            <consortium name="The Broad Institute Genomics Platform"/>
            <consortium name="The Broad Institute Genome Sequencing Center for Infectious Disease"/>
            <person name="Wu L."/>
            <person name="Ma J."/>
        </authorList>
    </citation>
    <scope>NUCLEOTIDE SEQUENCE [LARGE SCALE GENOMIC DNA]</scope>
    <source>
        <strain evidence="3">JCM 4733</strain>
    </source>
</reference>
<organism evidence="2 3">
    <name type="scientific">Streptomyces canarius</name>
    <dbReference type="NCBI Taxonomy" id="285453"/>
    <lineage>
        <taxon>Bacteria</taxon>
        <taxon>Bacillati</taxon>
        <taxon>Actinomycetota</taxon>
        <taxon>Actinomycetes</taxon>
        <taxon>Kitasatosporales</taxon>
        <taxon>Streptomycetaceae</taxon>
        <taxon>Streptomyces</taxon>
    </lineage>
</organism>
<evidence type="ECO:0000259" key="1">
    <source>
        <dbReference type="PROSITE" id="PS51186"/>
    </source>
</evidence>
<accession>A0ABQ3CFU3</accession>
<dbReference type="SUPFAM" id="SSF55729">
    <property type="entry name" value="Acyl-CoA N-acyltransferases (Nat)"/>
    <property type="match status" value="1"/>
</dbReference>
<name>A0ABQ3CFU3_9ACTN</name>
<gene>
    <name evidence="2" type="ORF">GCM10010345_12160</name>
</gene>
<dbReference type="PROSITE" id="PS51186">
    <property type="entry name" value="GNAT"/>
    <property type="match status" value="1"/>
</dbReference>
<dbReference type="InterPro" id="IPR000182">
    <property type="entry name" value="GNAT_dom"/>
</dbReference>
<dbReference type="InterPro" id="IPR016181">
    <property type="entry name" value="Acyl_CoA_acyltransferase"/>
</dbReference>
<comment type="caution">
    <text evidence="2">The sequence shown here is derived from an EMBL/GenBank/DDBJ whole genome shotgun (WGS) entry which is preliminary data.</text>
</comment>
<dbReference type="Gene3D" id="3.40.630.30">
    <property type="match status" value="1"/>
</dbReference>
<dbReference type="Proteomes" id="UP000653644">
    <property type="component" value="Unassembled WGS sequence"/>
</dbReference>
<feature type="domain" description="N-acetyltransferase" evidence="1">
    <location>
        <begin position="7"/>
        <end position="179"/>
    </location>
</feature>